<evidence type="ECO:0000256" key="1">
    <source>
        <dbReference type="SAM" id="MobiDB-lite"/>
    </source>
</evidence>
<feature type="compositionally biased region" description="Low complexity" evidence="1">
    <location>
        <begin position="184"/>
        <end position="196"/>
    </location>
</feature>
<feature type="compositionally biased region" description="Polar residues" evidence="1">
    <location>
        <begin position="58"/>
        <end position="90"/>
    </location>
</feature>
<evidence type="ECO:0000313" key="2">
    <source>
        <dbReference type="EMBL" id="KAE8249907.1"/>
    </source>
</evidence>
<sequence length="208" mass="21116">MDIAQHRNQLLGKGPSPRSSSSATRTPPSAAASRVGAPSRSGRVTPTKVGGSAIGAISTPSGSNIKTPSGSHARSSRMSALASGDTSSRHGPSPLGPRSKNAAPVLPAAHLDDDNIFSEDDDDEVPSGKGNTRSASTLERITKGAGLGLRVGAEEEDLEAAGLTQSLIRPTSSDAFFLAYSPSSSRITSSAASTPRGNEGSRASVPER</sequence>
<keyword evidence="3" id="KW-1185">Reference proteome</keyword>
<feature type="compositionally biased region" description="Low complexity" evidence="1">
    <location>
        <begin position="15"/>
        <end position="34"/>
    </location>
</feature>
<name>A0A8X7MVA9_9BASI</name>
<evidence type="ECO:0000313" key="3">
    <source>
        <dbReference type="Proteomes" id="UP000077684"/>
    </source>
</evidence>
<feature type="region of interest" description="Disordered" evidence="1">
    <location>
        <begin position="1"/>
        <end position="145"/>
    </location>
</feature>
<dbReference type="EMBL" id="LWDE02000257">
    <property type="protein sequence ID" value="KAE8249907.1"/>
    <property type="molecule type" value="Genomic_DNA"/>
</dbReference>
<protein>
    <submittedName>
        <fullName evidence="2">Uncharacterized protein</fullName>
    </submittedName>
</protein>
<feature type="region of interest" description="Disordered" evidence="1">
    <location>
        <begin position="184"/>
        <end position="208"/>
    </location>
</feature>
<reference evidence="2" key="1">
    <citation type="submission" date="2016-04" db="EMBL/GenBank/DDBJ databases">
        <authorList>
            <person name="Nguyen H.D."/>
            <person name="Samba Siva P."/>
            <person name="Cullis J."/>
            <person name="Levesque C.A."/>
            <person name="Hambleton S."/>
        </authorList>
    </citation>
    <scope>NUCLEOTIDE SEQUENCE</scope>
    <source>
        <strain evidence="2">DAOMC 236426</strain>
    </source>
</reference>
<feature type="compositionally biased region" description="Acidic residues" evidence="1">
    <location>
        <begin position="114"/>
        <end position="125"/>
    </location>
</feature>
<accession>A0A8X7MVA9</accession>
<reference evidence="2" key="2">
    <citation type="journal article" date="2019" name="IMA Fungus">
        <title>Genome sequencing and comparison of five Tilletia species to identify candidate genes for the detection of regulated species infecting wheat.</title>
        <authorList>
            <person name="Nguyen H.D.T."/>
            <person name="Sultana T."/>
            <person name="Kesanakurti P."/>
            <person name="Hambleton S."/>
        </authorList>
    </citation>
    <scope>NUCLEOTIDE SEQUENCE</scope>
    <source>
        <strain evidence="2">DAOMC 236426</strain>
    </source>
</reference>
<feature type="compositionally biased region" description="Polar residues" evidence="1">
    <location>
        <begin position="129"/>
        <end position="139"/>
    </location>
</feature>
<dbReference type="AlphaFoldDB" id="A0A8X7MVA9"/>
<proteinExistence type="predicted"/>
<gene>
    <name evidence="2" type="ORF">A4X06_0g3011</name>
</gene>
<comment type="caution">
    <text evidence="2">The sequence shown here is derived from an EMBL/GenBank/DDBJ whole genome shotgun (WGS) entry which is preliminary data.</text>
</comment>
<dbReference type="Proteomes" id="UP000077684">
    <property type="component" value="Unassembled WGS sequence"/>
</dbReference>
<organism evidence="2 3">
    <name type="scientific">Tilletia controversa</name>
    <name type="common">dwarf bunt fungus</name>
    <dbReference type="NCBI Taxonomy" id="13291"/>
    <lineage>
        <taxon>Eukaryota</taxon>
        <taxon>Fungi</taxon>
        <taxon>Dikarya</taxon>
        <taxon>Basidiomycota</taxon>
        <taxon>Ustilaginomycotina</taxon>
        <taxon>Exobasidiomycetes</taxon>
        <taxon>Tilletiales</taxon>
        <taxon>Tilletiaceae</taxon>
        <taxon>Tilletia</taxon>
    </lineage>
</organism>